<feature type="transmembrane region" description="Helical" evidence="7">
    <location>
        <begin position="189"/>
        <end position="210"/>
    </location>
</feature>
<accession>A0A7W0CG29</accession>
<dbReference type="Proteomes" id="UP000530928">
    <property type="component" value="Unassembled WGS sequence"/>
</dbReference>
<keyword evidence="3" id="KW-1003">Cell membrane</keyword>
<evidence type="ECO:0000256" key="7">
    <source>
        <dbReference type="RuleBase" id="RU363032"/>
    </source>
</evidence>
<dbReference type="GO" id="GO:0005886">
    <property type="term" value="C:plasma membrane"/>
    <property type="evidence" value="ECO:0007669"/>
    <property type="project" value="UniProtKB-SubCell"/>
</dbReference>
<name>A0A7W0CG29_9ACTN</name>
<feature type="transmembrane region" description="Helical" evidence="7">
    <location>
        <begin position="108"/>
        <end position="133"/>
    </location>
</feature>
<dbReference type="Gene3D" id="1.10.3720.10">
    <property type="entry name" value="MetI-like"/>
    <property type="match status" value="1"/>
</dbReference>
<feature type="transmembrane region" description="Helical" evidence="7">
    <location>
        <begin position="145"/>
        <end position="169"/>
    </location>
</feature>
<dbReference type="PANTHER" id="PTHR43163">
    <property type="entry name" value="DIPEPTIDE TRANSPORT SYSTEM PERMEASE PROTEIN DPPB-RELATED"/>
    <property type="match status" value="1"/>
</dbReference>
<dbReference type="AlphaFoldDB" id="A0A7W0CG29"/>
<keyword evidence="4 7" id="KW-0812">Transmembrane</keyword>
<proteinExistence type="inferred from homology"/>
<dbReference type="EMBL" id="JACDUR010000002">
    <property type="protein sequence ID" value="MBA2890493.1"/>
    <property type="molecule type" value="Genomic_DNA"/>
</dbReference>
<evidence type="ECO:0000256" key="1">
    <source>
        <dbReference type="ARBA" id="ARBA00004651"/>
    </source>
</evidence>
<dbReference type="Pfam" id="PF19300">
    <property type="entry name" value="BPD_transp_1_N"/>
    <property type="match status" value="1"/>
</dbReference>
<comment type="similarity">
    <text evidence="7">Belongs to the binding-protein-dependent transport system permease family.</text>
</comment>
<dbReference type="InterPro" id="IPR035906">
    <property type="entry name" value="MetI-like_sf"/>
</dbReference>
<comment type="caution">
    <text evidence="9">The sequence shown here is derived from an EMBL/GenBank/DDBJ whole genome shotgun (WGS) entry which is preliminary data.</text>
</comment>
<dbReference type="PROSITE" id="PS50928">
    <property type="entry name" value="ABC_TM1"/>
    <property type="match status" value="1"/>
</dbReference>
<comment type="subcellular location">
    <subcellularLocation>
        <location evidence="1 7">Cell membrane</location>
        <topology evidence="1 7">Multi-pass membrane protein</topology>
    </subcellularLocation>
</comment>
<evidence type="ECO:0000313" key="9">
    <source>
        <dbReference type="EMBL" id="MBA2890493.1"/>
    </source>
</evidence>
<reference evidence="9 10" key="1">
    <citation type="submission" date="2020-07" db="EMBL/GenBank/DDBJ databases">
        <title>Genomic Encyclopedia of Type Strains, Phase IV (KMG-IV): sequencing the most valuable type-strain genomes for metagenomic binning, comparative biology and taxonomic classification.</title>
        <authorList>
            <person name="Goeker M."/>
        </authorList>
    </citation>
    <scope>NUCLEOTIDE SEQUENCE [LARGE SCALE GENOMIC DNA]</scope>
    <source>
        <strain evidence="9 10">DSM 45533</strain>
    </source>
</reference>
<dbReference type="PANTHER" id="PTHR43163:SF6">
    <property type="entry name" value="DIPEPTIDE TRANSPORT SYSTEM PERMEASE PROTEIN DPPB-RELATED"/>
    <property type="match status" value="1"/>
</dbReference>
<organism evidence="9 10">
    <name type="scientific">Nonomuraea soli</name>
    <dbReference type="NCBI Taxonomy" id="1032476"/>
    <lineage>
        <taxon>Bacteria</taxon>
        <taxon>Bacillati</taxon>
        <taxon>Actinomycetota</taxon>
        <taxon>Actinomycetes</taxon>
        <taxon>Streptosporangiales</taxon>
        <taxon>Streptosporangiaceae</taxon>
        <taxon>Nonomuraea</taxon>
    </lineage>
</organism>
<dbReference type="SUPFAM" id="SSF161098">
    <property type="entry name" value="MetI-like"/>
    <property type="match status" value="1"/>
</dbReference>
<evidence type="ECO:0000256" key="6">
    <source>
        <dbReference type="ARBA" id="ARBA00023136"/>
    </source>
</evidence>
<evidence type="ECO:0000256" key="3">
    <source>
        <dbReference type="ARBA" id="ARBA00022475"/>
    </source>
</evidence>
<dbReference type="InterPro" id="IPR000515">
    <property type="entry name" value="MetI-like"/>
</dbReference>
<keyword evidence="6 7" id="KW-0472">Membrane</keyword>
<protein>
    <submittedName>
        <fullName evidence="9">Peptide/nickel transport system permease protein</fullName>
    </submittedName>
</protein>
<keyword evidence="5 7" id="KW-1133">Transmembrane helix</keyword>
<keyword evidence="10" id="KW-1185">Reference proteome</keyword>
<sequence>MILYTLRRLGAMALILLAICAITFSVFYLLPDDPALDACGKTCSPERLADVRHAMGLDQPVVAQFAAYVTGIFTGRTLGTTGLECAAPCLGYSWQYTTPVWDLLLDRLGASASLAAGAAALWLVAGVAMGVVAAVRKGTLLDRGIVLSALTMTSVPVYLIAALLIYFVILRSELLPYPDYQPLLEDPAAWAGALVLPWITLAALYAAMYIRLTRASMIETMAEPYIRTARAKGLPERTVVVKHGLRSTVTPILTIFGIDLGGLLAGAMITETMFGLPGLGKLTFDAIGKSDQPVVLGVTLLAAFFITFANLAVDLLYGVIDPRVRYT</sequence>
<dbReference type="GO" id="GO:0055085">
    <property type="term" value="P:transmembrane transport"/>
    <property type="evidence" value="ECO:0007669"/>
    <property type="project" value="InterPro"/>
</dbReference>
<evidence type="ECO:0000256" key="5">
    <source>
        <dbReference type="ARBA" id="ARBA00022989"/>
    </source>
</evidence>
<feature type="transmembrane region" description="Helical" evidence="7">
    <location>
        <begin position="12"/>
        <end position="30"/>
    </location>
</feature>
<keyword evidence="2 7" id="KW-0813">Transport</keyword>
<feature type="transmembrane region" description="Helical" evidence="7">
    <location>
        <begin position="252"/>
        <end position="274"/>
    </location>
</feature>
<evidence type="ECO:0000313" key="10">
    <source>
        <dbReference type="Proteomes" id="UP000530928"/>
    </source>
</evidence>
<dbReference type="Pfam" id="PF00528">
    <property type="entry name" value="BPD_transp_1"/>
    <property type="match status" value="1"/>
</dbReference>
<dbReference type="CDD" id="cd06261">
    <property type="entry name" value="TM_PBP2"/>
    <property type="match status" value="1"/>
</dbReference>
<evidence type="ECO:0000259" key="8">
    <source>
        <dbReference type="PROSITE" id="PS50928"/>
    </source>
</evidence>
<dbReference type="InterPro" id="IPR045621">
    <property type="entry name" value="BPD_transp_1_N"/>
</dbReference>
<dbReference type="RefSeq" id="WP_181609310.1">
    <property type="nucleotide sequence ID" value="NZ_BAABAM010000006.1"/>
</dbReference>
<evidence type="ECO:0000256" key="2">
    <source>
        <dbReference type="ARBA" id="ARBA00022448"/>
    </source>
</evidence>
<gene>
    <name evidence="9" type="ORF">HNR30_001834</name>
</gene>
<evidence type="ECO:0000256" key="4">
    <source>
        <dbReference type="ARBA" id="ARBA00022692"/>
    </source>
</evidence>
<feature type="transmembrane region" description="Helical" evidence="7">
    <location>
        <begin position="294"/>
        <end position="320"/>
    </location>
</feature>
<feature type="domain" description="ABC transmembrane type-1" evidence="8">
    <location>
        <begin position="108"/>
        <end position="317"/>
    </location>
</feature>